<dbReference type="AlphaFoldDB" id="A0A0K2V3Y1"/>
<evidence type="ECO:0000313" key="1">
    <source>
        <dbReference type="EMBL" id="CDW45010.1"/>
    </source>
</evidence>
<dbReference type="EMBL" id="HACA01027649">
    <property type="protein sequence ID" value="CDW45010.1"/>
    <property type="molecule type" value="Transcribed_RNA"/>
</dbReference>
<reference evidence="1" key="1">
    <citation type="submission" date="2014-05" db="EMBL/GenBank/DDBJ databases">
        <authorList>
            <person name="Chronopoulou M."/>
        </authorList>
    </citation>
    <scope>NUCLEOTIDE SEQUENCE</scope>
    <source>
        <tissue evidence="1">Whole organism</tissue>
    </source>
</reference>
<sequence length="52" mass="6247">NNIISTDRDYYKNYISPWPPICLNFLNREINECLGGYHLLMVNRGFRQFSHL</sequence>
<organism evidence="1">
    <name type="scientific">Lepeophtheirus salmonis</name>
    <name type="common">Salmon louse</name>
    <name type="synonym">Caligus salmonis</name>
    <dbReference type="NCBI Taxonomy" id="72036"/>
    <lineage>
        <taxon>Eukaryota</taxon>
        <taxon>Metazoa</taxon>
        <taxon>Ecdysozoa</taxon>
        <taxon>Arthropoda</taxon>
        <taxon>Crustacea</taxon>
        <taxon>Multicrustacea</taxon>
        <taxon>Hexanauplia</taxon>
        <taxon>Copepoda</taxon>
        <taxon>Siphonostomatoida</taxon>
        <taxon>Caligidae</taxon>
        <taxon>Lepeophtheirus</taxon>
    </lineage>
</organism>
<feature type="non-terminal residue" evidence="1">
    <location>
        <position position="1"/>
    </location>
</feature>
<proteinExistence type="predicted"/>
<name>A0A0K2V3Y1_LEPSM</name>
<accession>A0A0K2V3Y1</accession>
<protein>
    <submittedName>
        <fullName evidence="1">Uncharacterized protein</fullName>
    </submittedName>
</protein>